<accession>A0A450VNT2</accession>
<sequence length="160" mass="17311">MSNLPDSGETARSVIRQVETQLQTLDPSAFSPSAFKTLEAKIGEYVNELVDESVKVSRRHQADTVSAAHIERASEYLVANTSRRIYRHMGTAGGVLLGAAISNILAMRSVGQYTGGGAILRYRKNKNSEKIGACARNTPFGSCCYALTCSLLHSVLSERS</sequence>
<proteinExistence type="predicted"/>
<gene>
    <name evidence="1" type="ORF">BECKLPF1236A_GA0070988_1000310</name>
    <name evidence="2" type="ORF">BECKLPF1236C_GA0070990_1000210</name>
</gene>
<organism evidence="1">
    <name type="scientific">Candidatus Kentrum sp. LPFa</name>
    <dbReference type="NCBI Taxonomy" id="2126335"/>
    <lineage>
        <taxon>Bacteria</taxon>
        <taxon>Pseudomonadati</taxon>
        <taxon>Pseudomonadota</taxon>
        <taxon>Gammaproteobacteria</taxon>
        <taxon>Candidatus Kentrum</taxon>
    </lineage>
</organism>
<dbReference type="EMBL" id="CAADFP010000002">
    <property type="protein sequence ID" value="VFK22854.1"/>
    <property type="molecule type" value="Genomic_DNA"/>
</dbReference>
<reference evidence="1" key="1">
    <citation type="submission" date="2019-02" db="EMBL/GenBank/DDBJ databases">
        <authorList>
            <person name="Gruber-Vodicka R. H."/>
            <person name="Seah K. B. B."/>
        </authorList>
    </citation>
    <scope>NUCLEOTIDE SEQUENCE</scope>
    <source>
        <strain evidence="1">BECK_S312</strain>
        <strain evidence="2">BECK_S426</strain>
    </source>
</reference>
<protein>
    <submittedName>
        <fullName evidence="1">Uncharacterized protein</fullName>
    </submittedName>
</protein>
<evidence type="ECO:0000313" key="1">
    <source>
        <dbReference type="EMBL" id="VFK06448.1"/>
    </source>
</evidence>
<dbReference type="EMBL" id="CAADFM010000003">
    <property type="protein sequence ID" value="VFK06448.1"/>
    <property type="molecule type" value="Genomic_DNA"/>
</dbReference>
<dbReference type="AlphaFoldDB" id="A0A450VNT2"/>
<name>A0A450VNT2_9GAMM</name>
<evidence type="ECO:0000313" key="2">
    <source>
        <dbReference type="EMBL" id="VFK22854.1"/>
    </source>
</evidence>